<feature type="compositionally biased region" description="Basic and acidic residues" evidence="2">
    <location>
        <begin position="201"/>
        <end position="224"/>
    </location>
</feature>
<feature type="compositionally biased region" description="Basic and acidic residues" evidence="2">
    <location>
        <begin position="65"/>
        <end position="81"/>
    </location>
</feature>
<feature type="region of interest" description="Disordered" evidence="2">
    <location>
        <begin position="157"/>
        <end position="229"/>
    </location>
</feature>
<evidence type="ECO:0000313" key="3">
    <source>
        <dbReference type="EMBL" id="KAJ5541283.1"/>
    </source>
</evidence>
<evidence type="ECO:0000256" key="1">
    <source>
        <dbReference type="ARBA" id="ARBA00023054"/>
    </source>
</evidence>
<dbReference type="GO" id="GO:0005634">
    <property type="term" value="C:nucleus"/>
    <property type="evidence" value="ECO:0007669"/>
    <property type="project" value="TreeGrafter"/>
</dbReference>
<sequence length="361" mass="41296">MASDQSSLYGKRRTKTTKGPDISNSSNLAFTSQLSSLIAQDSNTGRGRARPSKTPKTDLFAKSNKGAEKRVASDLKDEGHTQVHKSSKGIGHVDDATLSRSKRKMDAKVRLYNDLKKGSHLAADSSDEDEEPSHKKARGEDYYSRLRRKEKEGLVDFDRKWVDEERKRDGSQDTSDDDEDDDNASQVSYEDEFGRSRRGTRKEAAIAARAKEEDQGRVTRERWQPARPENLIYGETIQAEAFNPEENVATQMAKLAARRDRSATPPEEVHYNADAEVRNRGTGFYSFSGDQEERKRQMEDLLMARQETEQQRQARIDRRTEWEEKTNHRRRELAELRSKRMTERLLKGLSNEGLLVSQPKT</sequence>
<feature type="region of interest" description="Disordered" evidence="2">
    <location>
        <begin position="254"/>
        <end position="276"/>
    </location>
</feature>
<evidence type="ECO:0000256" key="2">
    <source>
        <dbReference type="SAM" id="MobiDB-lite"/>
    </source>
</evidence>
<feature type="compositionally biased region" description="Basic and acidic residues" evidence="2">
    <location>
        <begin position="132"/>
        <end position="145"/>
    </location>
</feature>
<protein>
    <submittedName>
        <fullName evidence="3">Uncharacterized protein</fullName>
    </submittedName>
</protein>
<keyword evidence="1" id="KW-0175">Coiled coil</keyword>
<feature type="compositionally biased region" description="Basic and acidic residues" evidence="2">
    <location>
        <begin position="157"/>
        <end position="171"/>
    </location>
</feature>
<gene>
    <name evidence="3" type="ORF">N7494_006359</name>
</gene>
<feature type="compositionally biased region" description="Basic and acidic residues" evidence="2">
    <location>
        <begin position="257"/>
        <end position="276"/>
    </location>
</feature>
<dbReference type="InterPro" id="IPR025066">
    <property type="entry name" value="CCDC174-like"/>
</dbReference>
<dbReference type="Proteomes" id="UP001220324">
    <property type="component" value="Unassembled WGS sequence"/>
</dbReference>
<comment type="caution">
    <text evidence="3">The sequence shown here is derived from an EMBL/GenBank/DDBJ whole genome shotgun (WGS) entry which is preliminary data.</text>
</comment>
<keyword evidence="4" id="KW-1185">Reference proteome</keyword>
<feature type="compositionally biased region" description="Polar residues" evidence="2">
    <location>
        <begin position="22"/>
        <end position="45"/>
    </location>
</feature>
<dbReference type="EMBL" id="JAQIZZ010000005">
    <property type="protein sequence ID" value="KAJ5541283.1"/>
    <property type="molecule type" value="Genomic_DNA"/>
</dbReference>
<feature type="compositionally biased region" description="Acidic residues" evidence="2">
    <location>
        <begin position="174"/>
        <end position="183"/>
    </location>
</feature>
<reference evidence="3 4" key="1">
    <citation type="journal article" date="2023" name="IMA Fungus">
        <title>Comparative genomic study of the Penicillium genus elucidates a diverse pangenome and 15 lateral gene transfer events.</title>
        <authorList>
            <person name="Petersen C."/>
            <person name="Sorensen T."/>
            <person name="Nielsen M.R."/>
            <person name="Sondergaard T.E."/>
            <person name="Sorensen J.L."/>
            <person name="Fitzpatrick D.A."/>
            <person name="Frisvad J.C."/>
            <person name="Nielsen K.L."/>
        </authorList>
    </citation>
    <scope>NUCLEOTIDE SEQUENCE [LARGE SCALE GENOMIC DNA]</scope>
    <source>
        <strain evidence="3 4">IBT 35679</strain>
    </source>
</reference>
<dbReference type="PANTHER" id="PTHR15885:SF1">
    <property type="entry name" value="COILED-COIL DOMAIN-CONTAINING PROTEIN 174"/>
    <property type="match status" value="1"/>
</dbReference>
<feature type="region of interest" description="Disordered" evidence="2">
    <location>
        <begin position="1"/>
        <end position="145"/>
    </location>
</feature>
<accession>A0AAD6CW35</accession>
<feature type="compositionally biased region" description="Basic and acidic residues" evidence="2">
    <location>
        <begin position="104"/>
        <end position="117"/>
    </location>
</feature>
<dbReference type="Pfam" id="PF13300">
    <property type="entry name" value="DUF4078"/>
    <property type="match status" value="1"/>
</dbReference>
<dbReference type="AlphaFoldDB" id="A0AAD6CW35"/>
<proteinExistence type="predicted"/>
<evidence type="ECO:0000313" key="4">
    <source>
        <dbReference type="Proteomes" id="UP001220324"/>
    </source>
</evidence>
<dbReference type="PANTHER" id="PTHR15885">
    <property type="entry name" value="COILED-COIL DOMAIN-CONTAINING PROTEIN 174"/>
    <property type="match status" value="1"/>
</dbReference>
<name>A0AAD6CW35_9EURO</name>
<organism evidence="3 4">
    <name type="scientific">Penicillium frequentans</name>
    <dbReference type="NCBI Taxonomy" id="3151616"/>
    <lineage>
        <taxon>Eukaryota</taxon>
        <taxon>Fungi</taxon>
        <taxon>Dikarya</taxon>
        <taxon>Ascomycota</taxon>
        <taxon>Pezizomycotina</taxon>
        <taxon>Eurotiomycetes</taxon>
        <taxon>Eurotiomycetidae</taxon>
        <taxon>Eurotiales</taxon>
        <taxon>Aspergillaceae</taxon>
        <taxon>Penicillium</taxon>
    </lineage>
</organism>
<feature type="region of interest" description="Disordered" evidence="2">
    <location>
        <begin position="306"/>
        <end position="329"/>
    </location>
</feature>